<accession>A0A085MTY2</accession>
<organism evidence="1">
    <name type="scientific">Trichuris suis</name>
    <name type="common">pig whipworm</name>
    <dbReference type="NCBI Taxonomy" id="68888"/>
    <lineage>
        <taxon>Eukaryota</taxon>
        <taxon>Metazoa</taxon>
        <taxon>Ecdysozoa</taxon>
        <taxon>Nematoda</taxon>
        <taxon>Enoplea</taxon>
        <taxon>Dorylaimia</taxon>
        <taxon>Trichinellida</taxon>
        <taxon>Trichuridae</taxon>
        <taxon>Trichuris</taxon>
    </lineage>
</organism>
<dbReference type="EMBL" id="KL367654">
    <property type="protein sequence ID" value="KFD60678.1"/>
    <property type="molecule type" value="Genomic_DNA"/>
</dbReference>
<dbReference type="AlphaFoldDB" id="A0A085MTY2"/>
<sequence length="118" mass="12895">MGQPQKNGHISSTTARCWKVAELAPVAANPVRAASGRDSGATYRAGIEKDRQLNVLTLKGKTIAVSNNLQAQNMVISNQGGPEISINFQELFAVKHLENRVPEEEKRTSMHFVTLPVK</sequence>
<proteinExistence type="predicted"/>
<protein>
    <submittedName>
        <fullName evidence="1">Uncharacterized protein</fullName>
    </submittedName>
</protein>
<dbReference type="Proteomes" id="UP000030758">
    <property type="component" value="Unassembled WGS sequence"/>
</dbReference>
<evidence type="ECO:0000313" key="1">
    <source>
        <dbReference type="EMBL" id="KFD60678.1"/>
    </source>
</evidence>
<name>A0A085MTY2_9BILA</name>
<reference evidence="1" key="1">
    <citation type="journal article" date="2014" name="Nat. Genet.">
        <title>Genome and transcriptome of the porcine whipworm Trichuris suis.</title>
        <authorList>
            <person name="Jex A.R."/>
            <person name="Nejsum P."/>
            <person name="Schwarz E.M."/>
            <person name="Hu L."/>
            <person name="Young N.D."/>
            <person name="Hall R.S."/>
            <person name="Korhonen P.K."/>
            <person name="Liao S."/>
            <person name="Thamsborg S."/>
            <person name="Xia J."/>
            <person name="Xu P."/>
            <person name="Wang S."/>
            <person name="Scheerlinck J.P."/>
            <person name="Hofmann A."/>
            <person name="Sternberg P.W."/>
            <person name="Wang J."/>
            <person name="Gasser R.B."/>
        </authorList>
    </citation>
    <scope>NUCLEOTIDE SEQUENCE [LARGE SCALE GENOMIC DNA]</scope>
    <source>
        <strain evidence="1">DCEP-RM93F</strain>
    </source>
</reference>
<gene>
    <name evidence="1" type="ORF">M514_27145</name>
</gene>